<dbReference type="InterPro" id="IPR007886">
    <property type="entry name" value="AlaDH/PNT_N"/>
</dbReference>
<dbReference type="Proteomes" id="UP001302316">
    <property type="component" value="Unassembled WGS sequence"/>
</dbReference>
<evidence type="ECO:0000259" key="4">
    <source>
        <dbReference type="SMART" id="SM01002"/>
    </source>
</evidence>
<evidence type="ECO:0000256" key="3">
    <source>
        <dbReference type="ARBA" id="ARBA00023002"/>
    </source>
</evidence>
<dbReference type="CDD" id="cd05305">
    <property type="entry name" value="L-AlaDH"/>
    <property type="match status" value="1"/>
</dbReference>
<dbReference type="Gene3D" id="3.40.50.720">
    <property type="entry name" value="NAD(P)-binding Rossmann-like Domain"/>
    <property type="match status" value="2"/>
</dbReference>
<dbReference type="EC" id="1.4.1.1" evidence="2"/>
<dbReference type="PANTHER" id="PTHR42795">
    <property type="entry name" value="ALANINE DEHYDROGENASE"/>
    <property type="match status" value="1"/>
</dbReference>
<dbReference type="GO" id="GO:0000286">
    <property type="term" value="F:alanine dehydrogenase activity"/>
    <property type="evidence" value="ECO:0007669"/>
    <property type="project" value="UniProtKB-EC"/>
</dbReference>
<evidence type="ECO:0000256" key="1">
    <source>
        <dbReference type="ARBA" id="ARBA00005689"/>
    </source>
</evidence>
<dbReference type="AlphaFoldDB" id="A0AAP6MMM7"/>
<feature type="domain" description="Alanine dehydrogenase/pyridine nucleotide transhydrogenase N-terminal" evidence="5">
    <location>
        <begin position="4"/>
        <end position="136"/>
    </location>
</feature>
<reference evidence="6 7" key="1">
    <citation type="submission" date="2023-12" db="EMBL/GenBank/DDBJ databases">
        <title>Whole-genome sequencing of halo(alkali)philic microorganisms from hypersaline lakes.</title>
        <authorList>
            <person name="Sorokin D.Y."/>
            <person name="Merkel A.Y."/>
            <person name="Messina E."/>
            <person name="Yakimov M."/>
        </authorList>
    </citation>
    <scope>NUCLEOTIDE SEQUENCE [LARGE SCALE GENOMIC DNA]</scope>
    <source>
        <strain evidence="6 7">AB-CW1</strain>
    </source>
</reference>
<dbReference type="EMBL" id="JAYGII010000011">
    <property type="protein sequence ID" value="MEA5445496.1"/>
    <property type="molecule type" value="Genomic_DNA"/>
</dbReference>
<evidence type="ECO:0000256" key="2">
    <source>
        <dbReference type="ARBA" id="ARBA00012897"/>
    </source>
</evidence>
<dbReference type="GO" id="GO:0005886">
    <property type="term" value="C:plasma membrane"/>
    <property type="evidence" value="ECO:0007669"/>
    <property type="project" value="TreeGrafter"/>
</dbReference>
<dbReference type="Pfam" id="PF05222">
    <property type="entry name" value="AlaDh_PNT_N"/>
    <property type="match status" value="1"/>
</dbReference>
<evidence type="ECO:0000259" key="5">
    <source>
        <dbReference type="SMART" id="SM01003"/>
    </source>
</evidence>
<comment type="similarity">
    <text evidence="1">Belongs to the AlaDH/PNT family.</text>
</comment>
<dbReference type="GO" id="GO:0042853">
    <property type="term" value="P:L-alanine catabolic process"/>
    <property type="evidence" value="ECO:0007669"/>
    <property type="project" value="InterPro"/>
</dbReference>
<evidence type="ECO:0000313" key="6">
    <source>
        <dbReference type="EMBL" id="MEA5445496.1"/>
    </source>
</evidence>
<dbReference type="SUPFAM" id="SSF52283">
    <property type="entry name" value="Formate/glycerate dehydrogenase catalytic domain-like"/>
    <property type="match status" value="1"/>
</dbReference>
<dbReference type="NCBIfam" id="TIGR00518">
    <property type="entry name" value="alaDH"/>
    <property type="match status" value="1"/>
</dbReference>
<gene>
    <name evidence="6" type="primary">ald</name>
    <name evidence="6" type="ORF">VCB98_06660</name>
</gene>
<feature type="domain" description="Alanine dehydrogenase/pyridine nucleotide transhydrogenase NAD(H)-binding" evidence="4">
    <location>
        <begin position="148"/>
        <end position="295"/>
    </location>
</feature>
<dbReference type="InterPro" id="IPR036291">
    <property type="entry name" value="NAD(P)-bd_dom_sf"/>
</dbReference>
<dbReference type="SUPFAM" id="SSF51735">
    <property type="entry name" value="NAD(P)-binding Rossmann-fold domains"/>
    <property type="match status" value="1"/>
</dbReference>
<name>A0AAP6MMM7_9GAMM</name>
<organism evidence="6 7">
    <name type="scientific">Natronospira elongata</name>
    <dbReference type="NCBI Taxonomy" id="3110268"/>
    <lineage>
        <taxon>Bacteria</taxon>
        <taxon>Pseudomonadati</taxon>
        <taxon>Pseudomonadota</taxon>
        <taxon>Gammaproteobacteria</taxon>
        <taxon>Natronospirales</taxon>
        <taxon>Natronospiraceae</taxon>
        <taxon>Natronospira</taxon>
    </lineage>
</organism>
<dbReference type="PANTHER" id="PTHR42795:SF1">
    <property type="entry name" value="ALANINE DEHYDROGENASE"/>
    <property type="match status" value="1"/>
</dbReference>
<dbReference type="RefSeq" id="WP_346051126.1">
    <property type="nucleotide sequence ID" value="NZ_JAYGII010000011.1"/>
</dbReference>
<dbReference type="SMART" id="SM01002">
    <property type="entry name" value="AlaDh_PNT_C"/>
    <property type="match status" value="1"/>
</dbReference>
<dbReference type="Pfam" id="PF01262">
    <property type="entry name" value="AlaDh_PNT_C"/>
    <property type="match status" value="1"/>
</dbReference>
<dbReference type="InterPro" id="IPR008141">
    <property type="entry name" value="Ala_DH"/>
</dbReference>
<accession>A0AAP6MMM7</accession>
<comment type="caution">
    <text evidence="6">The sequence shown here is derived from an EMBL/GenBank/DDBJ whole genome shotgun (WGS) entry which is preliminary data.</text>
</comment>
<keyword evidence="7" id="KW-1185">Reference proteome</keyword>
<sequence length="351" mass="37365">MRIGIPRELKPLEGRVGLIPAACGELVRQGHEVFIESSAGEKSGYGDDQYRELGVTVLDTADELFERAEMIVKVKEPIAPDLDRLRKDHLLFCYLHLAAEPELTERLKQIGLTAVAFETVEDKGNLPLLAPMSDIAGRIAIQVATHLLHQPEGGKGILLGGVPAAKRGKVVIVGCGMAGGNAAQLAAGIGAEVVVFDKDPAKLAWARTFGPNVTGLYPHTDDVIDQLRTADIAVGAVLVAGARAPHVITKEAVREMQPGSVVVDISVDQGGCVESTRPTTWEDPTYVWEGVTHFTVTNMPGAVPRTGSQALSAAIAPYCSRLASGNWRDFDPLIKGINVENGEVVHPAIKG</sequence>
<dbReference type="InterPro" id="IPR007698">
    <property type="entry name" value="AlaDH/PNT_NAD(H)-bd"/>
</dbReference>
<evidence type="ECO:0000313" key="7">
    <source>
        <dbReference type="Proteomes" id="UP001302316"/>
    </source>
</evidence>
<dbReference type="SMART" id="SM01003">
    <property type="entry name" value="AlaDh_PNT_N"/>
    <property type="match status" value="1"/>
</dbReference>
<protein>
    <recommendedName>
        <fullName evidence="2">alanine dehydrogenase</fullName>
        <ecNumber evidence="2">1.4.1.1</ecNumber>
    </recommendedName>
</protein>
<proteinExistence type="inferred from homology"/>
<keyword evidence="3 6" id="KW-0560">Oxidoreductase</keyword>